<comment type="caution">
    <text evidence="1">The sequence shown here is derived from an EMBL/GenBank/DDBJ whole genome shotgun (WGS) entry which is preliminary data.</text>
</comment>
<gene>
    <name evidence="1" type="ORF">Salat_2613900</name>
</gene>
<dbReference type="EMBL" id="JACGWO010000011">
    <property type="protein sequence ID" value="KAK4415068.1"/>
    <property type="molecule type" value="Genomic_DNA"/>
</dbReference>
<dbReference type="Proteomes" id="UP001293254">
    <property type="component" value="Unassembled WGS sequence"/>
</dbReference>
<reference evidence="1" key="2">
    <citation type="journal article" date="2024" name="Plant">
        <title>Genomic evolution and insights into agronomic trait innovations of Sesamum species.</title>
        <authorList>
            <person name="Miao H."/>
            <person name="Wang L."/>
            <person name="Qu L."/>
            <person name="Liu H."/>
            <person name="Sun Y."/>
            <person name="Le M."/>
            <person name="Wang Q."/>
            <person name="Wei S."/>
            <person name="Zheng Y."/>
            <person name="Lin W."/>
            <person name="Duan Y."/>
            <person name="Cao H."/>
            <person name="Xiong S."/>
            <person name="Wang X."/>
            <person name="Wei L."/>
            <person name="Li C."/>
            <person name="Ma Q."/>
            <person name="Ju M."/>
            <person name="Zhao R."/>
            <person name="Li G."/>
            <person name="Mu C."/>
            <person name="Tian Q."/>
            <person name="Mei H."/>
            <person name="Zhang T."/>
            <person name="Gao T."/>
            <person name="Zhang H."/>
        </authorList>
    </citation>
    <scope>NUCLEOTIDE SEQUENCE</scope>
    <source>
        <strain evidence="1">3651</strain>
    </source>
</reference>
<accession>A0AAE2CAJ1</accession>
<protein>
    <submittedName>
        <fullName evidence="1">Uncharacterized protein</fullName>
    </submittedName>
</protein>
<evidence type="ECO:0000313" key="2">
    <source>
        <dbReference type="Proteomes" id="UP001293254"/>
    </source>
</evidence>
<reference evidence="1" key="1">
    <citation type="submission" date="2020-06" db="EMBL/GenBank/DDBJ databases">
        <authorList>
            <person name="Li T."/>
            <person name="Hu X."/>
            <person name="Zhang T."/>
            <person name="Song X."/>
            <person name="Zhang H."/>
            <person name="Dai N."/>
            <person name="Sheng W."/>
            <person name="Hou X."/>
            <person name="Wei L."/>
        </authorList>
    </citation>
    <scope>NUCLEOTIDE SEQUENCE</scope>
    <source>
        <strain evidence="1">3651</strain>
        <tissue evidence="1">Leaf</tissue>
    </source>
</reference>
<sequence>MWIRHLDLLEVVKRSWSFPTVGVGMAKLSEKLRRLKHRLKDWNRLTFGDIFHNLQLAEPATLEAERLYDRMPTDFNLMHMNRCTTQLTHVLTIEEDFWRQKAACKWVLDGDRNTRFYHSMVQKKRARNFLSALTVNGQEITAEDLPGSGVAHFRQLLTSDNHQPTAPQTSIVPRFGASHMSSSCW</sequence>
<keyword evidence="2" id="KW-1185">Reference proteome</keyword>
<proteinExistence type="predicted"/>
<name>A0AAE2CAJ1_9LAMI</name>
<evidence type="ECO:0000313" key="1">
    <source>
        <dbReference type="EMBL" id="KAK4415068.1"/>
    </source>
</evidence>
<dbReference type="AlphaFoldDB" id="A0AAE2CAJ1"/>
<organism evidence="1 2">
    <name type="scientific">Sesamum alatum</name>
    <dbReference type="NCBI Taxonomy" id="300844"/>
    <lineage>
        <taxon>Eukaryota</taxon>
        <taxon>Viridiplantae</taxon>
        <taxon>Streptophyta</taxon>
        <taxon>Embryophyta</taxon>
        <taxon>Tracheophyta</taxon>
        <taxon>Spermatophyta</taxon>
        <taxon>Magnoliopsida</taxon>
        <taxon>eudicotyledons</taxon>
        <taxon>Gunneridae</taxon>
        <taxon>Pentapetalae</taxon>
        <taxon>asterids</taxon>
        <taxon>lamiids</taxon>
        <taxon>Lamiales</taxon>
        <taxon>Pedaliaceae</taxon>
        <taxon>Sesamum</taxon>
    </lineage>
</organism>